<keyword evidence="2" id="KW-1185">Reference proteome</keyword>
<dbReference type="EMBL" id="CM056809">
    <property type="protein sequence ID" value="KAJ8648649.1"/>
    <property type="molecule type" value="Genomic_DNA"/>
</dbReference>
<protein>
    <submittedName>
        <fullName evidence="1">Uncharacterized protein</fullName>
    </submittedName>
</protein>
<accession>A0ACC2MSI9</accession>
<organism evidence="1 2">
    <name type="scientific">Persea americana</name>
    <name type="common">Avocado</name>
    <dbReference type="NCBI Taxonomy" id="3435"/>
    <lineage>
        <taxon>Eukaryota</taxon>
        <taxon>Viridiplantae</taxon>
        <taxon>Streptophyta</taxon>
        <taxon>Embryophyta</taxon>
        <taxon>Tracheophyta</taxon>
        <taxon>Spermatophyta</taxon>
        <taxon>Magnoliopsida</taxon>
        <taxon>Magnoliidae</taxon>
        <taxon>Laurales</taxon>
        <taxon>Lauraceae</taxon>
        <taxon>Persea</taxon>
    </lineage>
</organism>
<dbReference type="Proteomes" id="UP001234297">
    <property type="component" value="Chromosome 1"/>
</dbReference>
<gene>
    <name evidence="1" type="ORF">MRB53_001672</name>
</gene>
<sequence length="12" mass="1282">MTFGGGKTQRSI</sequence>
<evidence type="ECO:0000313" key="2">
    <source>
        <dbReference type="Proteomes" id="UP001234297"/>
    </source>
</evidence>
<reference evidence="1 2" key="1">
    <citation type="journal article" date="2022" name="Hortic Res">
        <title>A haplotype resolved chromosomal level avocado genome allows analysis of novel avocado genes.</title>
        <authorList>
            <person name="Nath O."/>
            <person name="Fletcher S.J."/>
            <person name="Hayward A."/>
            <person name="Shaw L.M."/>
            <person name="Masouleh A.K."/>
            <person name="Furtado A."/>
            <person name="Henry R.J."/>
            <person name="Mitter N."/>
        </authorList>
    </citation>
    <scope>NUCLEOTIDE SEQUENCE [LARGE SCALE GENOMIC DNA]</scope>
    <source>
        <strain evidence="2">cv. Hass</strain>
    </source>
</reference>
<comment type="caution">
    <text evidence="1">The sequence shown here is derived from an EMBL/GenBank/DDBJ whole genome shotgun (WGS) entry which is preliminary data.</text>
</comment>
<proteinExistence type="predicted"/>
<name>A0ACC2MSI9_PERAE</name>
<evidence type="ECO:0000313" key="1">
    <source>
        <dbReference type="EMBL" id="KAJ8648649.1"/>
    </source>
</evidence>